<gene>
    <name evidence="13" type="ORF">AAE3_LOCUS8031</name>
</gene>
<comment type="subcellular location">
    <subcellularLocation>
        <location evidence="1">Nucleus</location>
    </subcellularLocation>
</comment>
<evidence type="ECO:0000256" key="8">
    <source>
        <dbReference type="ARBA" id="ARBA00023306"/>
    </source>
</evidence>
<keyword evidence="7" id="KW-0469">Meiosis</keyword>
<dbReference type="GO" id="GO:0005524">
    <property type="term" value="F:ATP binding"/>
    <property type="evidence" value="ECO:0007669"/>
    <property type="project" value="UniProtKB-KW"/>
</dbReference>
<keyword evidence="4 9" id="KW-0067">ATP-binding</keyword>
<evidence type="ECO:0000256" key="4">
    <source>
        <dbReference type="ARBA" id="ARBA00022840"/>
    </source>
</evidence>
<dbReference type="InterPro" id="IPR010995">
    <property type="entry name" value="DNA_repair_Rad51/TF_NusA_a-hlx"/>
</dbReference>
<dbReference type="InterPro" id="IPR020588">
    <property type="entry name" value="RecA_ATP-bd"/>
</dbReference>
<evidence type="ECO:0000256" key="6">
    <source>
        <dbReference type="ARBA" id="ARBA00023242"/>
    </source>
</evidence>
<dbReference type="InterPro" id="IPR020587">
    <property type="entry name" value="RecA_monomer-monomer_interface"/>
</dbReference>
<dbReference type="SUPFAM" id="SSF47794">
    <property type="entry name" value="Rad51 N-terminal domain-like"/>
    <property type="match status" value="1"/>
</dbReference>
<evidence type="ECO:0000256" key="1">
    <source>
        <dbReference type="ARBA" id="ARBA00004123"/>
    </source>
</evidence>
<feature type="compositionally biased region" description="Basic and acidic residues" evidence="10">
    <location>
        <begin position="324"/>
        <end position="342"/>
    </location>
</feature>
<dbReference type="GO" id="GO:0042148">
    <property type="term" value="P:DNA strand invasion"/>
    <property type="evidence" value="ECO:0007669"/>
    <property type="project" value="TreeGrafter"/>
</dbReference>
<dbReference type="SUPFAM" id="SSF52540">
    <property type="entry name" value="P-loop containing nucleoside triphosphate hydrolases"/>
    <property type="match status" value="1"/>
</dbReference>
<proteinExistence type="inferred from homology"/>
<keyword evidence="3 9" id="KW-0547">Nucleotide-binding</keyword>
<dbReference type="GO" id="GO:0000709">
    <property type="term" value="P:meiotic joint molecule formation"/>
    <property type="evidence" value="ECO:0007669"/>
    <property type="project" value="UniProtKB-ARBA"/>
</dbReference>
<dbReference type="FunFam" id="1.10.150.20:FF:000097">
    <property type="entry name" value="Meiotic recombinase Dmc1"/>
    <property type="match status" value="1"/>
</dbReference>
<dbReference type="Proteomes" id="UP000467700">
    <property type="component" value="Unassembled WGS sequence"/>
</dbReference>
<dbReference type="Gene3D" id="3.40.50.300">
    <property type="entry name" value="P-loop containing nucleotide triphosphate hydrolases"/>
    <property type="match status" value="1"/>
</dbReference>
<dbReference type="CDD" id="cd19514">
    <property type="entry name" value="DMC1"/>
    <property type="match status" value="1"/>
</dbReference>
<dbReference type="PANTHER" id="PTHR22942:SF30">
    <property type="entry name" value="MEIOTIC RECOMBINATION PROTEIN DMC1_LIM15 HOMOLOG"/>
    <property type="match status" value="1"/>
</dbReference>
<dbReference type="NCBIfam" id="TIGR02238">
    <property type="entry name" value="recomb_DMC1"/>
    <property type="match status" value="1"/>
</dbReference>
<evidence type="ECO:0000256" key="10">
    <source>
        <dbReference type="SAM" id="MobiDB-lite"/>
    </source>
</evidence>
<keyword evidence="14" id="KW-1185">Reference proteome</keyword>
<dbReference type="InterPro" id="IPR011940">
    <property type="entry name" value="Dmc1"/>
</dbReference>
<dbReference type="PROSITE" id="PS50163">
    <property type="entry name" value="RECA_3"/>
    <property type="match status" value="1"/>
</dbReference>
<sequence>MPPRRAPSIASVAPSRPASPGAGEEEEIPYFDSVDELQQHGINVQDILKLKSAAINTVFGVSMTTRRQMLKIKGMSEAKVEKIKEAASKILGSSFATGVEVQDKRKRVHAISTGSKNVDGILGGGIMSQSISEVYGEFRTGKTQLAHTMSVITQLPPELGGASGKVAYIDTEGTFRPDRIRSIADRFGVDGNMVLENILYARAFNSEHQMELINECSMRFAEDKDFRLLIVDSIMALFRVDYSGRGELSERQQKLAQMLSKLTKLSEEYNIAILLTNQVQSDPGATMTFVAGGALKPIGGHILSHASATRLFLRKGRAEERVAKLVDSPDRPESEASYKLDEGGWADV</sequence>
<dbReference type="InterPro" id="IPR003593">
    <property type="entry name" value="AAA+_ATPase"/>
</dbReference>
<evidence type="ECO:0000256" key="9">
    <source>
        <dbReference type="RuleBase" id="RU003422"/>
    </source>
</evidence>
<keyword evidence="6" id="KW-0539">Nucleus</keyword>
<dbReference type="EMBL" id="CACVBS010000051">
    <property type="protein sequence ID" value="CAA7265946.1"/>
    <property type="molecule type" value="Genomic_DNA"/>
</dbReference>
<dbReference type="InterPro" id="IPR013632">
    <property type="entry name" value="Rad51_C"/>
</dbReference>
<dbReference type="GO" id="GO:0003690">
    <property type="term" value="F:double-stranded DNA binding"/>
    <property type="evidence" value="ECO:0007669"/>
    <property type="project" value="TreeGrafter"/>
</dbReference>
<feature type="domain" description="RecA family profile 1" evidence="11">
    <location>
        <begin position="107"/>
        <end position="279"/>
    </location>
</feature>
<dbReference type="GO" id="GO:0070192">
    <property type="term" value="P:chromosome organization involved in meiotic cell cycle"/>
    <property type="evidence" value="ECO:0007669"/>
    <property type="project" value="TreeGrafter"/>
</dbReference>
<dbReference type="GO" id="GO:0140664">
    <property type="term" value="F:ATP-dependent DNA damage sensor activity"/>
    <property type="evidence" value="ECO:0007669"/>
    <property type="project" value="InterPro"/>
</dbReference>
<dbReference type="GO" id="GO:0003697">
    <property type="term" value="F:single-stranded DNA binding"/>
    <property type="evidence" value="ECO:0007669"/>
    <property type="project" value="TreeGrafter"/>
</dbReference>
<dbReference type="InterPro" id="IPR016467">
    <property type="entry name" value="DNA_recomb/repair_RecA-like"/>
</dbReference>
<evidence type="ECO:0000313" key="14">
    <source>
        <dbReference type="Proteomes" id="UP000467700"/>
    </source>
</evidence>
<accession>A0A8S0WUA2</accession>
<evidence type="ECO:0000313" key="13">
    <source>
        <dbReference type="EMBL" id="CAA7265946.1"/>
    </source>
</evidence>
<dbReference type="FunFam" id="3.40.50.300:FF:000239">
    <property type="entry name" value="Meiotic recombination protein DMC1"/>
    <property type="match status" value="1"/>
</dbReference>
<evidence type="ECO:0000259" key="11">
    <source>
        <dbReference type="PROSITE" id="PS50162"/>
    </source>
</evidence>
<organism evidence="13 14">
    <name type="scientific">Cyclocybe aegerita</name>
    <name type="common">Black poplar mushroom</name>
    <name type="synonym">Agrocybe aegerita</name>
    <dbReference type="NCBI Taxonomy" id="1973307"/>
    <lineage>
        <taxon>Eukaryota</taxon>
        <taxon>Fungi</taxon>
        <taxon>Dikarya</taxon>
        <taxon>Basidiomycota</taxon>
        <taxon>Agaricomycotina</taxon>
        <taxon>Agaricomycetes</taxon>
        <taxon>Agaricomycetidae</taxon>
        <taxon>Agaricales</taxon>
        <taxon>Agaricineae</taxon>
        <taxon>Bolbitiaceae</taxon>
        <taxon>Cyclocybe</taxon>
    </lineage>
</organism>
<dbReference type="PANTHER" id="PTHR22942">
    <property type="entry name" value="RECA/RAD51/RADA DNA STRAND-PAIRING FAMILY MEMBER"/>
    <property type="match status" value="1"/>
</dbReference>
<dbReference type="SMART" id="SM00382">
    <property type="entry name" value="AAA"/>
    <property type="match status" value="1"/>
</dbReference>
<comment type="similarity">
    <text evidence="2">Belongs to the RecA family. DMC1 subfamily.</text>
</comment>
<evidence type="ECO:0000256" key="3">
    <source>
        <dbReference type="ARBA" id="ARBA00022741"/>
    </source>
</evidence>
<dbReference type="InterPro" id="IPR027417">
    <property type="entry name" value="P-loop_NTPase"/>
</dbReference>
<feature type="region of interest" description="Disordered" evidence="10">
    <location>
        <begin position="1"/>
        <end position="25"/>
    </location>
</feature>
<evidence type="ECO:0000259" key="12">
    <source>
        <dbReference type="PROSITE" id="PS50163"/>
    </source>
</evidence>
<reference evidence="13 14" key="1">
    <citation type="submission" date="2020-01" db="EMBL/GenBank/DDBJ databases">
        <authorList>
            <person name="Gupta K D."/>
        </authorList>
    </citation>
    <scope>NUCLEOTIDE SEQUENCE [LARGE SCALE GENOMIC DNA]</scope>
</reference>
<keyword evidence="5" id="KW-0238">DNA-binding</keyword>
<evidence type="ECO:0000256" key="7">
    <source>
        <dbReference type="ARBA" id="ARBA00023254"/>
    </source>
</evidence>
<dbReference type="GO" id="GO:0000150">
    <property type="term" value="F:DNA strand exchange activity"/>
    <property type="evidence" value="ECO:0007669"/>
    <property type="project" value="InterPro"/>
</dbReference>
<dbReference type="Pfam" id="PF08423">
    <property type="entry name" value="Rad51"/>
    <property type="match status" value="1"/>
</dbReference>
<dbReference type="OrthoDB" id="10251254at2759"/>
<dbReference type="Gene3D" id="1.10.150.20">
    <property type="entry name" value="5' to 3' exonuclease, C-terminal subdomain"/>
    <property type="match status" value="1"/>
</dbReference>
<dbReference type="NCBIfam" id="NF003301">
    <property type="entry name" value="PRK04301.1"/>
    <property type="match status" value="1"/>
</dbReference>
<evidence type="ECO:0000256" key="2">
    <source>
        <dbReference type="ARBA" id="ARBA00008897"/>
    </source>
</evidence>
<dbReference type="GO" id="GO:0000794">
    <property type="term" value="C:condensed nuclear chromosome"/>
    <property type="evidence" value="ECO:0007669"/>
    <property type="project" value="TreeGrafter"/>
</dbReference>
<evidence type="ECO:0000256" key="5">
    <source>
        <dbReference type="ARBA" id="ARBA00023125"/>
    </source>
</evidence>
<dbReference type="GO" id="GO:0006312">
    <property type="term" value="P:mitotic recombination"/>
    <property type="evidence" value="ECO:0007669"/>
    <property type="project" value="TreeGrafter"/>
</dbReference>
<comment type="caution">
    <text evidence="13">The sequence shown here is derived from an EMBL/GenBank/DDBJ whole genome shotgun (WGS) entry which is preliminary data.</text>
</comment>
<feature type="region of interest" description="Disordered" evidence="10">
    <location>
        <begin position="324"/>
        <end position="348"/>
    </location>
</feature>
<dbReference type="PIRSF" id="PIRSF005856">
    <property type="entry name" value="Rad51"/>
    <property type="match status" value="1"/>
</dbReference>
<name>A0A8S0WUA2_CYCAE</name>
<dbReference type="PROSITE" id="PS50162">
    <property type="entry name" value="RECA_2"/>
    <property type="match status" value="1"/>
</dbReference>
<protein>
    <submittedName>
        <fullName evidence="13">Uncharacterized protein</fullName>
    </submittedName>
</protein>
<keyword evidence="8" id="KW-0131">Cell cycle</keyword>
<dbReference type="AlphaFoldDB" id="A0A8S0WUA2"/>
<dbReference type="GO" id="GO:0000730">
    <property type="term" value="P:DNA recombinase assembly"/>
    <property type="evidence" value="ECO:0007669"/>
    <property type="project" value="TreeGrafter"/>
</dbReference>
<feature type="domain" description="RecA family profile 2" evidence="12">
    <location>
        <begin position="286"/>
        <end position="348"/>
    </location>
</feature>